<evidence type="ECO:0000313" key="3">
    <source>
        <dbReference type="Proteomes" id="UP000187209"/>
    </source>
</evidence>
<proteinExistence type="predicted"/>
<dbReference type="EMBL" id="MPUH01000938">
    <property type="protein sequence ID" value="OMJ72005.1"/>
    <property type="molecule type" value="Genomic_DNA"/>
</dbReference>
<dbReference type="Proteomes" id="UP000187209">
    <property type="component" value="Unassembled WGS sequence"/>
</dbReference>
<evidence type="ECO:0000256" key="1">
    <source>
        <dbReference type="SAM" id="Coils"/>
    </source>
</evidence>
<dbReference type="GO" id="GO:0040029">
    <property type="term" value="P:epigenetic regulation of gene expression"/>
    <property type="evidence" value="ECO:0007669"/>
    <property type="project" value="InterPro"/>
</dbReference>
<keyword evidence="3" id="KW-1185">Reference proteome</keyword>
<comment type="caution">
    <text evidence="2">The sequence shown here is derived from an EMBL/GenBank/DDBJ whole genome shotgun (WGS) entry which is preliminary data.</text>
</comment>
<accession>A0A1R2B5Q6</accession>
<dbReference type="PANTHER" id="PTHR47684:SF1">
    <property type="entry name" value="PROTEIN TONSOKU"/>
    <property type="match status" value="1"/>
</dbReference>
<protein>
    <submittedName>
        <fullName evidence="2">Uncharacterized protein</fullName>
    </submittedName>
</protein>
<dbReference type="InterPro" id="IPR032675">
    <property type="entry name" value="LRR_dom_sf"/>
</dbReference>
<dbReference type="AlphaFoldDB" id="A0A1R2B5Q6"/>
<dbReference type="Gene3D" id="3.80.10.10">
    <property type="entry name" value="Ribonuclease Inhibitor"/>
    <property type="match status" value="1"/>
</dbReference>
<dbReference type="SUPFAM" id="SSF52047">
    <property type="entry name" value="RNI-like"/>
    <property type="match status" value="1"/>
</dbReference>
<dbReference type="GO" id="GO:0072423">
    <property type="term" value="P:response to DNA damage checkpoint signaling"/>
    <property type="evidence" value="ECO:0007669"/>
    <property type="project" value="InterPro"/>
</dbReference>
<dbReference type="OrthoDB" id="8436363at2759"/>
<name>A0A1R2B5Q6_9CILI</name>
<evidence type="ECO:0000313" key="2">
    <source>
        <dbReference type="EMBL" id="OMJ72005.1"/>
    </source>
</evidence>
<keyword evidence="1" id="KW-0175">Coiled coil</keyword>
<sequence>MEQVLIICNEDPELSNLLEDHPLLIKSLETIPNLSTEHIFSILTAVENEAYILTQEIEDIKIAKDFPNQSMALEIEELKSMLVKEKEYNNTLSNQISKLSICLNELANTVQERNQSKASQIMNFTILEKENIQLKEQVQNLTEEIDILKYELNTKNDIKNISFGMFEDQVNYYANEKLSEIRNNITMRASINNSKIKPYSKIALIILKLIMNNHQQNIFQKAFNHWKMSLCERPKYQENLETQLKQSFLYRKESINELKTSSKKYFSQLITAISSINYQKPLEIELSHCEIFKEWLDLLLQALENNCSVTELNLSHNSLSDECGMLIVSWLKQDNYLKCLILRNNNFSEMVTSSLIEAVCAQNLITMLDVSENIVSIESISYLIQNSAAINDLVIENCGLSGEDIKKVMHLVKTSAITGLFISYNPIAKENLKGILELFTQTQMKNIGLSGLPFDDVDVREICQMINRKPYLEILHLAHVEVSEQGMSRVLDSLCKHEDLKEIDLTGTSLHIPHVCVVIETCTSLKTIVLREITVSPRDYTFLAETIKKSPQLEVCLLDN</sequence>
<organism evidence="2 3">
    <name type="scientific">Stentor coeruleus</name>
    <dbReference type="NCBI Taxonomy" id="5963"/>
    <lineage>
        <taxon>Eukaryota</taxon>
        <taxon>Sar</taxon>
        <taxon>Alveolata</taxon>
        <taxon>Ciliophora</taxon>
        <taxon>Postciliodesmatophora</taxon>
        <taxon>Heterotrichea</taxon>
        <taxon>Heterotrichida</taxon>
        <taxon>Stentoridae</taxon>
        <taxon>Stentor</taxon>
    </lineage>
</organism>
<dbReference type="PANTHER" id="PTHR47684">
    <property type="entry name" value="PROTEIN TONSOKU"/>
    <property type="match status" value="1"/>
</dbReference>
<dbReference type="GO" id="GO:0005634">
    <property type="term" value="C:nucleus"/>
    <property type="evidence" value="ECO:0007669"/>
    <property type="project" value="InterPro"/>
</dbReference>
<reference evidence="2 3" key="1">
    <citation type="submission" date="2016-11" db="EMBL/GenBank/DDBJ databases">
        <title>The macronuclear genome of Stentor coeruleus: a giant cell with tiny introns.</title>
        <authorList>
            <person name="Slabodnick M."/>
            <person name="Ruby J.G."/>
            <person name="Reiff S.B."/>
            <person name="Swart E.C."/>
            <person name="Gosai S."/>
            <person name="Prabakaran S."/>
            <person name="Witkowska E."/>
            <person name="Larue G.E."/>
            <person name="Fisher S."/>
            <person name="Freeman R.M."/>
            <person name="Gunawardena J."/>
            <person name="Chu W."/>
            <person name="Stover N.A."/>
            <person name="Gregory B.D."/>
            <person name="Nowacki M."/>
            <person name="Derisi J."/>
            <person name="Roy S.W."/>
            <person name="Marshall W.F."/>
            <person name="Sood P."/>
        </authorList>
    </citation>
    <scope>NUCLEOTIDE SEQUENCE [LARGE SCALE GENOMIC DNA]</scope>
    <source>
        <strain evidence="2">WM001</strain>
    </source>
</reference>
<dbReference type="InterPro" id="IPR044227">
    <property type="entry name" value="TONSOKU"/>
</dbReference>
<feature type="coiled-coil region" evidence="1">
    <location>
        <begin position="124"/>
        <end position="151"/>
    </location>
</feature>
<gene>
    <name evidence="2" type="ORF">SteCoe_29648</name>
</gene>